<dbReference type="EMBL" id="CP126084">
    <property type="protein sequence ID" value="WHX49969.1"/>
    <property type="molecule type" value="Genomic_DNA"/>
</dbReference>
<organism evidence="1 2">
    <name type="scientific">Paenibacillus woosongensis</name>
    <dbReference type="NCBI Taxonomy" id="307580"/>
    <lineage>
        <taxon>Bacteria</taxon>
        <taxon>Bacillati</taxon>
        <taxon>Bacillota</taxon>
        <taxon>Bacilli</taxon>
        <taxon>Bacillales</taxon>
        <taxon>Paenibacillaceae</taxon>
        <taxon>Paenibacillus</taxon>
    </lineage>
</organism>
<dbReference type="KEGG" id="pwn:QNH46_04680"/>
<proteinExistence type="predicted"/>
<dbReference type="RefSeq" id="WP_283927130.1">
    <property type="nucleotide sequence ID" value="NZ_CP126084.1"/>
</dbReference>
<evidence type="ECO:0000313" key="1">
    <source>
        <dbReference type="EMBL" id="WHX49969.1"/>
    </source>
</evidence>
<accession>A0AA95I9T5</accession>
<gene>
    <name evidence="1" type="ORF">QNH46_04680</name>
</gene>
<sequence length="119" mass="13031">MNEQEIHVLNKEDLSELSLEDPLQAIKDQVTSDVQHEQNQVRVIVTTDTDQVEQNYLESDAVLWNEEVSFGSVIGYSAADGVITATVPGSVSPAAFAVNAILEYGSDLRVRSISLEPIE</sequence>
<name>A0AA95I9T5_9BACL</name>
<evidence type="ECO:0000313" key="2">
    <source>
        <dbReference type="Proteomes" id="UP001177943"/>
    </source>
</evidence>
<reference evidence="1" key="1">
    <citation type="submission" date="2023-05" db="EMBL/GenBank/DDBJ databases">
        <title>Comparative genomics of Bacillaceae isolates and their secondary metabolite potential.</title>
        <authorList>
            <person name="Song L."/>
            <person name="Nielsen L.J."/>
            <person name="Mohite O."/>
            <person name="Xu X."/>
            <person name="Weber T."/>
            <person name="Kovacs A.T."/>
        </authorList>
    </citation>
    <scope>NUCLEOTIDE SEQUENCE</scope>
    <source>
        <strain evidence="1">B2_4</strain>
    </source>
</reference>
<protein>
    <submittedName>
        <fullName evidence="1">Uncharacterized protein</fullName>
    </submittedName>
</protein>
<dbReference type="AlphaFoldDB" id="A0AA95I9T5"/>
<dbReference type="Proteomes" id="UP001177943">
    <property type="component" value="Chromosome"/>
</dbReference>